<reference evidence="1" key="1">
    <citation type="journal article" date="2014" name="Front. Microbiol.">
        <title>High frequency of phylogenetically diverse reductive dehalogenase-homologous genes in deep subseafloor sedimentary metagenomes.</title>
        <authorList>
            <person name="Kawai M."/>
            <person name="Futagami T."/>
            <person name="Toyoda A."/>
            <person name="Takaki Y."/>
            <person name="Nishi S."/>
            <person name="Hori S."/>
            <person name="Arai W."/>
            <person name="Tsubouchi T."/>
            <person name="Morono Y."/>
            <person name="Uchiyama I."/>
            <person name="Ito T."/>
            <person name="Fujiyama A."/>
            <person name="Inagaki F."/>
            <person name="Takami H."/>
        </authorList>
    </citation>
    <scope>NUCLEOTIDE SEQUENCE</scope>
    <source>
        <strain evidence="1">Expedition CK06-06</strain>
    </source>
</reference>
<protein>
    <recommendedName>
        <fullName evidence="2">L-fucose isomerase C-terminal domain-containing protein</fullName>
    </recommendedName>
</protein>
<organism evidence="1">
    <name type="scientific">marine sediment metagenome</name>
    <dbReference type="NCBI Taxonomy" id="412755"/>
    <lineage>
        <taxon>unclassified sequences</taxon>
        <taxon>metagenomes</taxon>
        <taxon>ecological metagenomes</taxon>
    </lineage>
</organism>
<sequence length="79" mass="8859">GTMAQYLSGKTPQMYLYSGQVVGCPDIPRTGGCRTNVEMTINEVDDVCDVKGMHQIIFYGDYARELRIFCQLYGIKVVT</sequence>
<feature type="non-terminal residue" evidence="1">
    <location>
        <position position="1"/>
    </location>
</feature>
<dbReference type="AlphaFoldDB" id="X1NE07"/>
<evidence type="ECO:0000313" key="1">
    <source>
        <dbReference type="EMBL" id="GAI25005.1"/>
    </source>
</evidence>
<comment type="caution">
    <text evidence="1">The sequence shown here is derived from an EMBL/GenBank/DDBJ whole genome shotgun (WGS) entry which is preliminary data.</text>
</comment>
<name>X1NE07_9ZZZZ</name>
<gene>
    <name evidence="1" type="ORF">S06H3_31882</name>
</gene>
<accession>X1NE07</accession>
<evidence type="ECO:0008006" key="2">
    <source>
        <dbReference type="Google" id="ProtNLM"/>
    </source>
</evidence>
<dbReference type="EMBL" id="BARV01018907">
    <property type="protein sequence ID" value="GAI25005.1"/>
    <property type="molecule type" value="Genomic_DNA"/>
</dbReference>
<proteinExistence type="predicted"/>